<keyword evidence="2" id="KW-1133">Transmembrane helix</keyword>
<comment type="caution">
    <text evidence="4">The sequence shown here is derived from an EMBL/GenBank/DDBJ whole genome shotgun (WGS) entry which is preliminary data.</text>
</comment>
<feature type="transmembrane region" description="Helical" evidence="2">
    <location>
        <begin position="12"/>
        <end position="36"/>
    </location>
</feature>
<keyword evidence="2" id="KW-0812">Transmembrane</keyword>
<organism evidence="4 5">
    <name type="scientific">Epilithonimonas hispanica</name>
    <dbReference type="NCBI Taxonomy" id="358687"/>
    <lineage>
        <taxon>Bacteria</taxon>
        <taxon>Pseudomonadati</taxon>
        <taxon>Bacteroidota</taxon>
        <taxon>Flavobacteriia</taxon>
        <taxon>Flavobacteriales</taxon>
        <taxon>Weeksellaceae</taxon>
        <taxon>Chryseobacterium group</taxon>
        <taxon>Epilithonimonas</taxon>
    </lineage>
</organism>
<evidence type="ECO:0000313" key="5">
    <source>
        <dbReference type="Proteomes" id="UP000256326"/>
    </source>
</evidence>
<dbReference type="InterPro" id="IPR003362">
    <property type="entry name" value="Bact_transf"/>
</dbReference>
<dbReference type="PANTHER" id="PTHR30576:SF8">
    <property type="entry name" value="UNDECAPRENYL-PHOSPHATE GALACTOSE PHOSPHOTRANSFERASE"/>
    <property type="match status" value="1"/>
</dbReference>
<dbReference type="Proteomes" id="UP000256326">
    <property type="component" value="Unassembled WGS sequence"/>
</dbReference>
<dbReference type="RefSeq" id="WP_116031554.1">
    <property type="nucleotide sequence ID" value="NZ_JBHLVV010000067.1"/>
</dbReference>
<proteinExistence type="inferred from homology"/>
<reference evidence="4 5" key="1">
    <citation type="journal article" date="2006" name="Int. J. Syst. Evol. Microbiol.">
        <title>Chryseobacterium hispanicum sp. nov., isolated from the drinking water distribution system of Sevilla, Spain.</title>
        <authorList>
            <person name="Gallego V."/>
            <person name="Garcia M.T."/>
            <person name="Ventosa A."/>
        </authorList>
    </citation>
    <scope>NUCLEOTIDE SEQUENCE [LARGE SCALE GENOMIC DNA]</scope>
    <source>
        <strain evidence="4 5">KCTC 22104</strain>
    </source>
</reference>
<protein>
    <submittedName>
        <fullName evidence="4">Lipid carrier--UDP-N-acetylgalactosaminyltransferase</fullName>
    </submittedName>
</protein>
<dbReference type="OrthoDB" id="9808602at2"/>
<comment type="similarity">
    <text evidence="1">Belongs to the bacterial sugar transferase family.</text>
</comment>
<keyword evidence="5" id="KW-1185">Reference proteome</keyword>
<dbReference type="PANTHER" id="PTHR30576">
    <property type="entry name" value="COLANIC BIOSYNTHESIS UDP-GLUCOSE LIPID CARRIER TRANSFERASE"/>
    <property type="match status" value="1"/>
</dbReference>
<evidence type="ECO:0000256" key="1">
    <source>
        <dbReference type="ARBA" id="ARBA00006464"/>
    </source>
</evidence>
<keyword evidence="2" id="KW-0472">Membrane</keyword>
<evidence type="ECO:0000313" key="4">
    <source>
        <dbReference type="EMBL" id="REC73245.1"/>
    </source>
</evidence>
<keyword evidence="4" id="KW-0808">Transferase</keyword>
<sequence length="201" mass="23417">MYRKILKPVFDFLLALVLLIGLLPIFLLLIVLLYLFNKRNVFFFQERPGKNEEVFKIIKFKTMTDQKDASGNLLPDELRLTEMGKFVRKTSLDELPQLINVLKGDMSFIGPRPLLVSYLPLYNEEQKQRHLIKPGITGWAQINGRNTITWQQKFEFDVFYVNNISFLLDLKIFLLTIKKVIKREDINTAGVATTESFKGNE</sequence>
<name>A0A3D9D5H5_9FLAO</name>
<dbReference type="EMBL" id="QNUG01000001">
    <property type="protein sequence ID" value="REC73245.1"/>
    <property type="molecule type" value="Genomic_DNA"/>
</dbReference>
<accession>A0A3D9D5H5</accession>
<dbReference type="Pfam" id="PF02397">
    <property type="entry name" value="Bac_transf"/>
    <property type="match status" value="1"/>
</dbReference>
<feature type="domain" description="Bacterial sugar transferase" evidence="3">
    <location>
        <begin position="7"/>
        <end position="182"/>
    </location>
</feature>
<gene>
    <name evidence="4" type="ORF">DRF58_00380</name>
</gene>
<evidence type="ECO:0000259" key="3">
    <source>
        <dbReference type="Pfam" id="PF02397"/>
    </source>
</evidence>
<dbReference type="AlphaFoldDB" id="A0A3D9D5H5"/>
<dbReference type="GO" id="GO:0016780">
    <property type="term" value="F:phosphotransferase activity, for other substituted phosphate groups"/>
    <property type="evidence" value="ECO:0007669"/>
    <property type="project" value="TreeGrafter"/>
</dbReference>
<evidence type="ECO:0000256" key="2">
    <source>
        <dbReference type="SAM" id="Phobius"/>
    </source>
</evidence>